<keyword evidence="2 4" id="KW-0238">DNA-binding</keyword>
<dbReference type="GO" id="GO:0003700">
    <property type="term" value="F:DNA-binding transcription factor activity"/>
    <property type="evidence" value="ECO:0007669"/>
    <property type="project" value="TreeGrafter"/>
</dbReference>
<feature type="domain" description="HTH tetR-type" evidence="5">
    <location>
        <begin position="6"/>
        <end position="66"/>
    </location>
</feature>
<proteinExistence type="predicted"/>
<evidence type="ECO:0000313" key="6">
    <source>
        <dbReference type="EMBL" id="SHO65924.1"/>
    </source>
</evidence>
<dbReference type="PANTHER" id="PTHR30055">
    <property type="entry name" value="HTH-TYPE TRANSCRIPTIONAL REGULATOR RUTR"/>
    <property type="match status" value="1"/>
</dbReference>
<name>A0A1M7ZLZ8_9HYPH</name>
<feature type="DNA-binding region" description="H-T-H motif" evidence="4">
    <location>
        <begin position="29"/>
        <end position="48"/>
    </location>
</feature>
<sequence>MRMDPAKRSAEILACASRLFHERGIGAVTIDDIVRAANVAKGTFYLYYRSKSDLLAKLADALIRRMAETAEAAAAQAADPLDQFAAAVAAMRTVGREGRHLAEALDHPDNFELHERTNVTLVRTLAPILGRVVEAGNTTGVFNVADPVPTIEFLLAGQAFLLGDGRFAWSEAEYRRRLDATLTLIERALGASPGSLAPRLGAVVTQPAAGDQVAR</sequence>
<evidence type="ECO:0000313" key="7">
    <source>
        <dbReference type="Proteomes" id="UP000186406"/>
    </source>
</evidence>
<dbReference type="PROSITE" id="PS50977">
    <property type="entry name" value="HTH_TETR_2"/>
    <property type="match status" value="1"/>
</dbReference>
<protein>
    <submittedName>
        <fullName evidence="6">Transcriptional regulator, TetR family</fullName>
    </submittedName>
</protein>
<dbReference type="PANTHER" id="PTHR30055:SF234">
    <property type="entry name" value="HTH-TYPE TRANSCRIPTIONAL REGULATOR BETI"/>
    <property type="match status" value="1"/>
</dbReference>
<evidence type="ECO:0000259" key="5">
    <source>
        <dbReference type="PROSITE" id="PS50977"/>
    </source>
</evidence>
<evidence type="ECO:0000256" key="2">
    <source>
        <dbReference type="ARBA" id="ARBA00023125"/>
    </source>
</evidence>
<reference evidence="6 7" key="1">
    <citation type="submission" date="2016-12" db="EMBL/GenBank/DDBJ databases">
        <authorList>
            <person name="Song W.-J."/>
            <person name="Kurnit D.M."/>
        </authorList>
    </citation>
    <scope>NUCLEOTIDE SEQUENCE [LARGE SCALE GENOMIC DNA]</scope>
    <source>
        <strain evidence="6 7">DSM 19599</strain>
    </source>
</reference>
<evidence type="ECO:0000256" key="3">
    <source>
        <dbReference type="ARBA" id="ARBA00023163"/>
    </source>
</evidence>
<keyword evidence="1" id="KW-0805">Transcription regulation</keyword>
<dbReference type="PRINTS" id="PR00455">
    <property type="entry name" value="HTHTETR"/>
</dbReference>
<evidence type="ECO:0000256" key="4">
    <source>
        <dbReference type="PROSITE-ProRule" id="PRU00335"/>
    </source>
</evidence>
<organism evidence="6 7">
    <name type="scientific">Pseudoxanthobacter soli DSM 19599</name>
    <dbReference type="NCBI Taxonomy" id="1123029"/>
    <lineage>
        <taxon>Bacteria</taxon>
        <taxon>Pseudomonadati</taxon>
        <taxon>Pseudomonadota</taxon>
        <taxon>Alphaproteobacteria</taxon>
        <taxon>Hyphomicrobiales</taxon>
        <taxon>Segnochrobactraceae</taxon>
        <taxon>Pseudoxanthobacter</taxon>
    </lineage>
</organism>
<dbReference type="InterPro" id="IPR009057">
    <property type="entry name" value="Homeodomain-like_sf"/>
</dbReference>
<dbReference type="STRING" id="1123029.SAMN02745172_02573"/>
<dbReference type="Pfam" id="PF21303">
    <property type="entry name" value="TetR_C_39"/>
    <property type="match status" value="1"/>
</dbReference>
<dbReference type="InterPro" id="IPR050109">
    <property type="entry name" value="HTH-type_TetR-like_transc_reg"/>
</dbReference>
<dbReference type="Pfam" id="PF00440">
    <property type="entry name" value="TetR_N"/>
    <property type="match status" value="1"/>
</dbReference>
<dbReference type="Gene3D" id="1.10.357.10">
    <property type="entry name" value="Tetracycline Repressor, domain 2"/>
    <property type="match status" value="1"/>
</dbReference>
<dbReference type="OrthoDB" id="7185252at2"/>
<gene>
    <name evidence="6" type="ORF">SAMN02745172_02573</name>
</gene>
<dbReference type="GO" id="GO:0000976">
    <property type="term" value="F:transcription cis-regulatory region binding"/>
    <property type="evidence" value="ECO:0007669"/>
    <property type="project" value="TreeGrafter"/>
</dbReference>
<evidence type="ECO:0000256" key="1">
    <source>
        <dbReference type="ARBA" id="ARBA00023015"/>
    </source>
</evidence>
<keyword evidence="3" id="KW-0804">Transcription</keyword>
<dbReference type="InterPro" id="IPR001647">
    <property type="entry name" value="HTH_TetR"/>
</dbReference>
<dbReference type="Proteomes" id="UP000186406">
    <property type="component" value="Unassembled WGS sequence"/>
</dbReference>
<dbReference type="EMBL" id="FRXO01000004">
    <property type="protein sequence ID" value="SHO65924.1"/>
    <property type="molecule type" value="Genomic_DNA"/>
</dbReference>
<dbReference type="InterPro" id="IPR049149">
    <property type="entry name" value="TetR/AcrR_C"/>
</dbReference>
<dbReference type="SUPFAM" id="SSF46689">
    <property type="entry name" value="Homeodomain-like"/>
    <property type="match status" value="1"/>
</dbReference>
<keyword evidence="7" id="KW-1185">Reference proteome</keyword>
<dbReference type="AlphaFoldDB" id="A0A1M7ZLZ8"/>
<accession>A0A1M7ZLZ8</accession>